<evidence type="ECO:0000256" key="1">
    <source>
        <dbReference type="ARBA" id="ARBA00004323"/>
    </source>
</evidence>
<evidence type="ECO:0000256" key="10">
    <source>
        <dbReference type="ARBA" id="ARBA00023180"/>
    </source>
</evidence>
<protein>
    <recommendedName>
        <fullName evidence="12">Hexosyltransferase</fullName>
        <ecNumber evidence="12">2.4.1.-</ecNumber>
    </recommendedName>
</protein>
<dbReference type="EC" id="2.4.1.-" evidence="12"/>
<organism evidence="13 14">
    <name type="scientific">Periophthalmus magnuspinnatus</name>
    <dbReference type="NCBI Taxonomy" id="409849"/>
    <lineage>
        <taxon>Eukaryota</taxon>
        <taxon>Metazoa</taxon>
        <taxon>Chordata</taxon>
        <taxon>Craniata</taxon>
        <taxon>Vertebrata</taxon>
        <taxon>Euteleostomi</taxon>
        <taxon>Actinopterygii</taxon>
        <taxon>Neopterygii</taxon>
        <taxon>Teleostei</taxon>
        <taxon>Neoteleostei</taxon>
        <taxon>Acanthomorphata</taxon>
        <taxon>Gobiaria</taxon>
        <taxon>Gobiiformes</taxon>
        <taxon>Gobioidei</taxon>
        <taxon>Gobiidae</taxon>
        <taxon>Oxudercinae</taxon>
        <taxon>Periophthalmus</taxon>
    </lineage>
</organism>
<keyword evidence="9" id="KW-0472">Membrane</keyword>
<accession>A0A3B4B582</accession>
<evidence type="ECO:0000256" key="2">
    <source>
        <dbReference type="ARBA" id="ARBA00008661"/>
    </source>
</evidence>
<comment type="similarity">
    <text evidence="2 12">Belongs to the glycosyltransferase 31 family.</text>
</comment>
<evidence type="ECO:0000256" key="11">
    <source>
        <dbReference type="ARBA" id="ARBA00043952"/>
    </source>
</evidence>
<evidence type="ECO:0000256" key="6">
    <source>
        <dbReference type="ARBA" id="ARBA00022968"/>
    </source>
</evidence>
<dbReference type="GO" id="GO:0008499">
    <property type="term" value="F:N-acetyl-beta-D-glucosaminide beta-(1,3)-galactosyltransferase activity"/>
    <property type="evidence" value="ECO:0007669"/>
    <property type="project" value="UniProtKB-ARBA"/>
</dbReference>
<keyword evidence="10" id="KW-0325">Glycoprotein</keyword>
<keyword evidence="6" id="KW-0735">Signal-anchor</keyword>
<keyword evidence="14" id="KW-1185">Reference proteome</keyword>
<dbReference type="GO" id="GO:0000139">
    <property type="term" value="C:Golgi membrane"/>
    <property type="evidence" value="ECO:0007669"/>
    <property type="project" value="UniProtKB-SubCell"/>
</dbReference>
<comment type="subcellular location">
    <subcellularLocation>
        <location evidence="1 12">Golgi apparatus membrane</location>
        <topology evidence="1 12">Single-pass type II membrane protein</topology>
    </subcellularLocation>
</comment>
<dbReference type="Ensembl" id="ENSPMGT00000025273.1">
    <property type="protein sequence ID" value="ENSPMGP00000023721.1"/>
    <property type="gene ID" value="ENSPMGG00000019190.1"/>
</dbReference>
<dbReference type="GO" id="GO:0016266">
    <property type="term" value="P:protein O-linked glycosylation via N-acetyl-galactosamine"/>
    <property type="evidence" value="ECO:0007669"/>
    <property type="project" value="UniProtKB-ARBA"/>
</dbReference>
<evidence type="ECO:0000313" key="14">
    <source>
        <dbReference type="Proteomes" id="UP000261520"/>
    </source>
</evidence>
<evidence type="ECO:0000313" key="13">
    <source>
        <dbReference type="Ensembl" id="ENSPMGP00000023721.1"/>
    </source>
</evidence>
<dbReference type="PANTHER" id="PTHR11214">
    <property type="entry name" value="BETA-1,3-N-ACETYLGLUCOSAMINYLTRANSFERASE"/>
    <property type="match status" value="1"/>
</dbReference>
<dbReference type="Pfam" id="PF01762">
    <property type="entry name" value="Galactosyl_T"/>
    <property type="match status" value="1"/>
</dbReference>
<keyword evidence="8 12" id="KW-0333">Golgi apparatus</keyword>
<evidence type="ECO:0000256" key="12">
    <source>
        <dbReference type="RuleBase" id="RU363063"/>
    </source>
</evidence>
<evidence type="ECO:0000256" key="5">
    <source>
        <dbReference type="ARBA" id="ARBA00022692"/>
    </source>
</evidence>
<name>A0A3B4B582_9GOBI</name>
<evidence type="ECO:0000256" key="8">
    <source>
        <dbReference type="ARBA" id="ARBA00023034"/>
    </source>
</evidence>
<dbReference type="InterPro" id="IPR002659">
    <property type="entry name" value="Glyco_trans_31"/>
</dbReference>
<evidence type="ECO:0000256" key="9">
    <source>
        <dbReference type="ARBA" id="ARBA00023136"/>
    </source>
</evidence>
<dbReference type="GO" id="GO:0030311">
    <property type="term" value="P:poly-N-acetyllactosamine biosynthetic process"/>
    <property type="evidence" value="ECO:0007669"/>
    <property type="project" value="TreeGrafter"/>
</dbReference>
<dbReference type="STRING" id="409849.ENSPMGP00000023721"/>
<evidence type="ECO:0000256" key="4">
    <source>
        <dbReference type="ARBA" id="ARBA00022679"/>
    </source>
</evidence>
<proteinExistence type="inferred from homology"/>
<reference evidence="13" key="2">
    <citation type="submission" date="2025-09" db="UniProtKB">
        <authorList>
            <consortium name="Ensembl"/>
        </authorList>
    </citation>
    <scope>IDENTIFICATION</scope>
</reference>
<keyword evidence="4" id="KW-0808">Transferase</keyword>
<dbReference type="AlphaFoldDB" id="A0A3B4B582"/>
<dbReference type="Proteomes" id="UP000261520">
    <property type="component" value="Unplaced"/>
</dbReference>
<sequence length="384" mass="44472">MKKIRISTFYPIGAILLFILFCVQMSNNNYSFEAILNNYSEDLTQEETVYKRITKNYSECEQNMDAANIQGFSDLPTHIQTFLYYRHCRNFPMLLDVPDKCGGPEKSSDVFLLLVIKSSPENYDRREVLRKTWAKERQYKDKWIRRIFISGTSGSGKDKMRLNKLLRAEQNENSDILQWNFDESFFNLTLKQILFLEWMDQNCPHVRFLLNGDDDVFANTDGMVDYLLDLPGNNGSSHLYTGFVFENTGPVRYKKSKYYVPEQIQKSDKYDPYCGGGGYLLSGYTAMIIYNMSKYIEVHPIDDVYIGACAVRAGLLPTFHMGVKTLGLLTSNGQKIDEQEPCHLKGLLLVHKYSPAQIYLMWHKMNDPRLRCGVHNLTRTEEAT</sequence>
<keyword evidence="5" id="KW-0812">Transmembrane</keyword>
<dbReference type="Gene3D" id="3.90.550.50">
    <property type="match status" value="1"/>
</dbReference>
<reference evidence="13" key="1">
    <citation type="submission" date="2025-08" db="UniProtKB">
        <authorList>
            <consortium name="Ensembl"/>
        </authorList>
    </citation>
    <scope>IDENTIFICATION</scope>
</reference>
<dbReference type="PANTHER" id="PTHR11214:SF23">
    <property type="entry name" value="N-ACETYLLACTOSAMINIDE BETA-1,3-N-ACETYLGLUCOSAMINYLTRANSFERASE 3"/>
    <property type="match status" value="1"/>
</dbReference>
<comment type="pathway">
    <text evidence="11">Protein modification.</text>
</comment>
<dbReference type="FunFam" id="3.90.550.50:FF:000009">
    <property type="entry name" value="Hexosyltransferase"/>
    <property type="match status" value="1"/>
</dbReference>
<keyword evidence="7" id="KW-1133">Transmembrane helix</keyword>
<evidence type="ECO:0000256" key="3">
    <source>
        <dbReference type="ARBA" id="ARBA00022676"/>
    </source>
</evidence>
<keyword evidence="3 12" id="KW-0328">Glycosyltransferase</keyword>
<evidence type="ECO:0000256" key="7">
    <source>
        <dbReference type="ARBA" id="ARBA00022989"/>
    </source>
</evidence>